<organism evidence="6 7">
    <name type="scientific">Sphingomonas crocodyli</name>
    <dbReference type="NCBI Taxonomy" id="1979270"/>
    <lineage>
        <taxon>Bacteria</taxon>
        <taxon>Pseudomonadati</taxon>
        <taxon>Pseudomonadota</taxon>
        <taxon>Alphaproteobacteria</taxon>
        <taxon>Sphingomonadales</taxon>
        <taxon>Sphingomonadaceae</taxon>
        <taxon>Sphingomonas</taxon>
    </lineage>
</organism>
<dbReference type="InterPro" id="IPR010998">
    <property type="entry name" value="Integrase_recombinase_N"/>
</dbReference>
<dbReference type="OrthoDB" id="7388552at2"/>
<dbReference type="GO" id="GO:0006310">
    <property type="term" value="P:DNA recombination"/>
    <property type="evidence" value="ECO:0007669"/>
    <property type="project" value="UniProtKB-KW"/>
</dbReference>
<dbReference type="InterPro" id="IPR038488">
    <property type="entry name" value="Integrase_DNA-bd_sf"/>
</dbReference>
<accession>A0A437M6C0</accession>
<comment type="caution">
    <text evidence="6">The sequence shown here is derived from an EMBL/GenBank/DDBJ whole genome shotgun (WGS) entry which is preliminary data.</text>
</comment>
<reference evidence="6 7" key="1">
    <citation type="submission" date="2019-01" db="EMBL/GenBank/DDBJ databases">
        <authorList>
            <person name="Chen W.-M."/>
        </authorList>
    </citation>
    <scope>NUCLEOTIDE SEQUENCE [LARGE SCALE GENOMIC DNA]</scope>
    <source>
        <strain evidence="6 7">CCP-7</strain>
    </source>
</reference>
<keyword evidence="2" id="KW-0229">DNA integration</keyword>
<dbReference type="Pfam" id="PF13356">
    <property type="entry name" value="Arm-DNA-bind_3"/>
    <property type="match status" value="1"/>
</dbReference>
<dbReference type="PROSITE" id="PS51898">
    <property type="entry name" value="TYR_RECOMBINASE"/>
    <property type="match status" value="1"/>
</dbReference>
<dbReference type="SUPFAM" id="SSF56349">
    <property type="entry name" value="DNA breaking-rejoining enzymes"/>
    <property type="match status" value="1"/>
</dbReference>
<dbReference type="Gene3D" id="3.30.160.390">
    <property type="entry name" value="Integrase, DNA-binding domain"/>
    <property type="match status" value="1"/>
</dbReference>
<dbReference type="RefSeq" id="WP_127741436.1">
    <property type="nucleotide sequence ID" value="NZ_SACN01000001.1"/>
</dbReference>
<evidence type="ECO:0000313" key="6">
    <source>
        <dbReference type="EMBL" id="RVT93133.1"/>
    </source>
</evidence>
<keyword evidence="3" id="KW-0238">DNA-binding</keyword>
<keyword evidence="7" id="KW-1185">Reference proteome</keyword>
<evidence type="ECO:0000256" key="4">
    <source>
        <dbReference type="ARBA" id="ARBA00023172"/>
    </source>
</evidence>
<gene>
    <name evidence="6" type="ORF">EOD43_04355</name>
</gene>
<evidence type="ECO:0000256" key="2">
    <source>
        <dbReference type="ARBA" id="ARBA00022908"/>
    </source>
</evidence>
<dbReference type="InterPro" id="IPR013762">
    <property type="entry name" value="Integrase-like_cat_sf"/>
</dbReference>
<dbReference type="Gene3D" id="1.10.443.10">
    <property type="entry name" value="Intergrase catalytic core"/>
    <property type="match status" value="1"/>
</dbReference>
<name>A0A437M6C0_9SPHN</name>
<dbReference type="EMBL" id="SACN01000001">
    <property type="protein sequence ID" value="RVT93133.1"/>
    <property type="molecule type" value="Genomic_DNA"/>
</dbReference>
<dbReference type="Gene3D" id="1.10.150.130">
    <property type="match status" value="1"/>
</dbReference>
<evidence type="ECO:0000256" key="1">
    <source>
        <dbReference type="ARBA" id="ARBA00008857"/>
    </source>
</evidence>
<protein>
    <submittedName>
        <fullName evidence="6">Site-specific integrase</fullName>
    </submittedName>
</protein>
<dbReference type="InterPro" id="IPR053876">
    <property type="entry name" value="Phage_int_M"/>
</dbReference>
<evidence type="ECO:0000259" key="5">
    <source>
        <dbReference type="PROSITE" id="PS51898"/>
    </source>
</evidence>
<dbReference type="InterPro" id="IPR025166">
    <property type="entry name" value="Integrase_DNA_bind_dom"/>
</dbReference>
<dbReference type="InterPro" id="IPR002104">
    <property type="entry name" value="Integrase_catalytic"/>
</dbReference>
<dbReference type="Pfam" id="PF00589">
    <property type="entry name" value="Phage_integrase"/>
    <property type="match status" value="1"/>
</dbReference>
<feature type="domain" description="Tyr recombinase" evidence="5">
    <location>
        <begin position="213"/>
        <end position="391"/>
    </location>
</feature>
<evidence type="ECO:0000256" key="3">
    <source>
        <dbReference type="ARBA" id="ARBA00023125"/>
    </source>
</evidence>
<dbReference type="Pfam" id="PF22022">
    <property type="entry name" value="Phage_int_M"/>
    <property type="match status" value="1"/>
</dbReference>
<dbReference type="InterPro" id="IPR050808">
    <property type="entry name" value="Phage_Integrase"/>
</dbReference>
<comment type="similarity">
    <text evidence="1">Belongs to the 'phage' integrase family.</text>
</comment>
<dbReference type="Proteomes" id="UP000282971">
    <property type="component" value="Unassembled WGS sequence"/>
</dbReference>
<dbReference type="AlphaFoldDB" id="A0A437M6C0"/>
<dbReference type="PANTHER" id="PTHR30629">
    <property type="entry name" value="PROPHAGE INTEGRASE"/>
    <property type="match status" value="1"/>
</dbReference>
<dbReference type="GO" id="GO:0015074">
    <property type="term" value="P:DNA integration"/>
    <property type="evidence" value="ECO:0007669"/>
    <property type="project" value="UniProtKB-KW"/>
</dbReference>
<proteinExistence type="inferred from homology"/>
<dbReference type="CDD" id="cd00801">
    <property type="entry name" value="INT_P4_C"/>
    <property type="match status" value="1"/>
</dbReference>
<dbReference type="GO" id="GO:0003677">
    <property type="term" value="F:DNA binding"/>
    <property type="evidence" value="ECO:0007669"/>
    <property type="project" value="UniProtKB-KW"/>
</dbReference>
<evidence type="ECO:0000313" key="7">
    <source>
        <dbReference type="Proteomes" id="UP000282971"/>
    </source>
</evidence>
<keyword evidence="4" id="KW-0233">DNA recombination</keyword>
<sequence>MGRLSVAFVRSAGPGRHADGDGLYLLVKPSGARSWMLRVQVDGKRRDIGLGAVDLRRSSTPNEIEIPLLLRRRLSLQEAREKCYLLRNAAVAGLDPVLERDKERVKIPTFREAVEECHKALSPSWSARQGASFLASLKQHAYPHMGRKRVDQIDAADIISALAPIWTTLGDMPRKVRGRISTVLNFSHSKGWRPTEAPGRSVSAGLPKRKAGGNYAAMPYDDVPAFVSSLAAKADTMGRLALLFTILTAARSGEVRQALWSHIDLEKLLWHRPAHLMKGRVAHSVTLCVAAATVLKRARAQKIRDGEDVLIFPGASHSALSDMTLSKVMRDEKLPFTVHGFRSSFRDWAAEKVPEMPDAVAEAALAHLVPDKVERAYKRSNFLEMRRDLLDRWGRFAAGSISDKPAQLYRPRTSKPE</sequence>
<dbReference type="InterPro" id="IPR011010">
    <property type="entry name" value="DNA_brk_join_enz"/>
</dbReference>
<dbReference type="PANTHER" id="PTHR30629:SF2">
    <property type="entry name" value="PROPHAGE INTEGRASE INTS-RELATED"/>
    <property type="match status" value="1"/>
</dbReference>